<reference evidence="2 3" key="1">
    <citation type="submission" date="2015-11" db="EMBL/GenBank/DDBJ databases">
        <title>Genomic analysis of 38 Legionella species identifies large and diverse effector repertoires.</title>
        <authorList>
            <person name="Burstein D."/>
            <person name="Amaro F."/>
            <person name="Zusman T."/>
            <person name="Lifshitz Z."/>
            <person name="Cohen O."/>
            <person name="Gilbert J.A."/>
            <person name="Pupko T."/>
            <person name="Shuman H.A."/>
            <person name="Segal G."/>
        </authorList>
    </citation>
    <scope>NUCLEOTIDE SEQUENCE [LARGE SCALE GENOMIC DNA]</scope>
    <source>
        <strain evidence="2 3">ATCC 49180</strain>
    </source>
</reference>
<name>A0A0W0ZYC9_9GAMM</name>
<accession>A0A0W0ZYC9</accession>
<feature type="compositionally biased region" description="Basic and acidic residues" evidence="1">
    <location>
        <begin position="216"/>
        <end position="225"/>
    </location>
</feature>
<feature type="region of interest" description="Disordered" evidence="1">
    <location>
        <begin position="215"/>
        <end position="246"/>
    </location>
</feature>
<organism evidence="2 3">
    <name type="scientific">Legionella tucsonensis</name>
    <dbReference type="NCBI Taxonomy" id="40335"/>
    <lineage>
        <taxon>Bacteria</taxon>
        <taxon>Pseudomonadati</taxon>
        <taxon>Pseudomonadota</taxon>
        <taxon>Gammaproteobacteria</taxon>
        <taxon>Legionellales</taxon>
        <taxon>Legionellaceae</taxon>
        <taxon>Legionella</taxon>
    </lineage>
</organism>
<dbReference type="RefSeq" id="WP_058521095.1">
    <property type="nucleotide sequence ID" value="NZ_CAAAIP010000007.1"/>
</dbReference>
<dbReference type="AlphaFoldDB" id="A0A0W0ZYC9"/>
<dbReference type="EMBL" id="LNZA01000001">
    <property type="protein sequence ID" value="KTD74119.1"/>
    <property type="molecule type" value="Genomic_DNA"/>
</dbReference>
<keyword evidence="2" id="KW-0687">Ribonucleoprotein</keyword>
<evidence type="ECO:0000256" key="1">
    <source>
        <dbReference type="SAM" id="MobiDB-lite"/>
    </source>
</evidence>
<dbReference type="STRING" id="40335.Ltuc_1966"/>
<evidence type="ECO:0000313" key="3">
    <source>
        <dbReference type="Proteomes" id="UP000054693"/>
    </source>
</evidence>
<keyword evidence="2" id="KW-0689">Ribosomal protein</keyword>
<dbReference type="PATRIC" id="fig|40335.7.peg.2090"/>
<gene>
    <name evidence="2" type="ORF">Ltuc_1966</name>
</gene>
<protein>
    <submittedName>
        <fullName evidence="2">RNA binding protein (Contains ribosomal protein S1 domain)</fullName>
    </submittedName>
</protein>
<dbReference type="Proteomes" id="UP000054693">
    <property type="component" value="Unassembled WGS sequence"/>
</dbReference>
<evidence type="ECO:0000313" key="2">
    <source>
        <dbReference type="EMBL" id="KTD74119.1"/>
    </source>
</evidence>
<proteinExistence type="predicted"/>
<keyword evidence="3" id="KW-1185">Reference proteome</keyword>
<dbReference type="GO" id="GO:0005840">
    <property type="term" value="C:ribosome"/>
    <property type="evidence" value="ECO:0007669"/>
    <property type="project" value="UniProtKB-KW"/>
</dbReference>
<comment type="caution">
    <text evidence="2">The sequence shown here is derived from an EMBL/GenBank/DDBJ whole genome shotgun (WGS) entry which is preliminary data.</text>
</comment>
<sequence>MIILYIPFHEENDLIAHAQHWKETLNDQNILIVQHGKPINYKLMEHKYLTIYVLAHGIDNLLEYFHLASNCAITNQSTHLGIDKIAERFNYDFVFLHHRIINIKLYFCNNKGNHQAIAEKFNSHLVLFDAVIDYYAGTLFSPSADKKKYSYYNGKWYSSSNVRKTLRKSRIWQDPDEQISIKQLSILNFLKNTKQNRIDLMFNRQKKARQKLFMQRRNEHQKSDAEEMQTTESNKKMPIHCQHQGR</sequence>